<keyword evidence="1" id="KW-0812">Transmembrane</keyword>
<evidence type="ECO:0000313" key="2">
    <source>
        <dbReference type="EMBL" id="OGG47587.1"/>
    </source>
</evidence>
<keyword evidence="1" id="KW-0472">Membrane</keyword>
<evidence type="ECO:0008006" key="4">
    <source>
        <dbReference type="Google" id="ProtNLM"/>
    </source>
</evidence>
<dbReference type="AlphaFoldDB" id="A0A1F6CF45"/>
<proteinExistence type="predicted"/>
<protein>
    <recommendedName>
        <fullName evidence="4">DoxX family protein</fullName>
    </recommendedName>
</protein>
<name>A0A1F6CF45_9BACT</name>
<feature type="transmembrane region" description="Helical" evidence="1">
    <location>
        <begin position="50"/>
        <end position="68"/>
    </location>
</feature>
<evidence type="ECO:0000256" key="1">
    <source>
        <dbReference type="SAM" id="Phobius"/>
    </source>
</evidence>
<keyword evidence="1" id="KW-1133">Transmembrane helix</keyword>
<gene>
    <name evidence="2" type="ORF">A2671_00220</name>
</gene>
<organism evidence="2 3">
    <name type="scientific">Candidatus Kaiserbacteria bacterium RIFCSPHIGHO2_01_FULL_49_13</name>
    <dbReference type="NCBI Taxonomy" id="1798477"/>
    <lineage>
        <taxon>Bacteria</taxon>
        <taxon>Candidatus Kaiseribacteriota</taxon>
    </lineage>
</organism>
<reference evidence="2 3" key="1">
    <citation type="journal article" date="2016" name="Nat. Commun.">
        <title>Thousands of microbial genomes shed light on interconnected biogeochemical processes in an aquifer system.</title>
        <authorList>
            <person name="Anantharaman K."/>
            <person name="Brown C.T."/>
            <person name="Hug L.A."/>
            <person name="Sharon I."/>
            <person name="Castelle C.J."/>
            <person name="Probst A.J."/>
            <person name="Thomas B.C."/>
            <person name="Singh A."/>
            <person name="Wilkins M.J."/>
            <person name="Karaoz U."/>
            <person name="Brodie E.L."/>
            <person name="Williams K.H."/>
            <person name="Hubbard S.S."/>
            <person name="Banfield J.F."/>
        </authorList>
    </citation>
    <scope>NUCLEOTIDE SEQUENCE [LARGE SCALE GENOMIC DNA]</scope>
</reference>
<comment type="caution">
    <text evidence="2">The sequence shown here is derived from an EMBL/GenBank/DDBJ whole genome shotgun (WGS) entry which is preliminary data.</text>
</comment>
<sequence>MQNEKTASLFLRLSIAFAFLYPPIAALGSPDSWIGYFPPFLLDLFKGNELLLLNLFGAVEIIIALWILSGKKIFIPSAIAAAMLVGIVLFNLNNFEVVFRDLSIAGAALTLAVMNFPRSKE</sequence>
<dbReference type="EMBL" id="MFKQ01000005">
    <property type="protein sequence ID" value="OGG47587.1"/>
    <property type="molecule type" value="Genomic_DNA"/>
</dbReference>
<evidence type="ECO:0000313" key="3">
    <source>
        <dbReference type="Proteomes" id="UP000178344"/>
    </source>
</evidence>
<accession>A0A1F6CF45</accession>
<dbReference type="Proteomes" id="UP000178344">
    <property type="component" value="Unassembled WGS sequence"/>
</dbReference>
<feature type="transmembrane region" description="Helical" evidence="1">
    <location>
        <begin position="73"/>
        <end position="92"/>
    </location>
</feature>